<dbReference type="EnsemblPlants" id="OB03G35250.1">
    <property type="protein sequence ID" value="OB03G35250.1"/>
    <property type="gene ID" value="OB03G35250"/>
</dbReference>
<dbReference type="HOGENOM" id="CLU_175075_0_0_1"/>
<dbReference type="eggNOG" id="ENOG502QR5Z">
    <property type="taxonomic scope" value="Eukaryota"/>
</dbReference>
<reference evidence="1" key="1">
    <citation type="journal article" date="2013" name="Nat. Commun.">
        <title>Whole-genome sequencing of Oryza brachyantha reveals mechanisms underlying Oryza genome evolution.</title>
        <authorList>
            <person name="Chen J."/>
            <person name="Huang Q."/>
            <person name="Gao D."/>
            <person name="Wang J."/>
            <person name="Lang Y."/>
            <person name="Liu T."/>
            <person name="Li B."/>
            <person name="Bai Z."/>
            <person name="Luis Goicoechea J."/>
            <person name="Liang C."/>
            <person name="Chen C."/>
            <person name="Zhang W."/>
            <person name="Sun S."/>
            <person name="Liao Y."/>
            <person name="Zhang X."/>
            <person name="Yang L."/>
            <person name="Song C."/>
            <person name="Wang M."/>
            <person name="Shi J."/>
            <person name="Liu G."/>
            <person name="Liu J."/>
            <person name="Zhou H."/>
            <person name="Zhou W."/>
            <person name="Yu Q."/>
            <person name="An N."/>
            <person name="Chen Y."/>
            <person name="Cai Q."/>
            <person name="Wang B."/>
            <person name="Liu B."/>
            <person name="Min J."/>
            <person name="Huang Y."/>
            <person name="Wu H."/>
            <person name="Li Z."/>
            <person name="Zhang Y."/>
            <person name="Yin Y."/>
            <person name="Song W."/>
            <person name="Jiang J."/>
            <person name="Jackson S.A."/>
            <person name="Wing R.A."/>
            <person name="Wang J."/>
            <person name="Chen M."/>
        </authorList>
    </citation>
    <scope>NUCLEOTIDE SEQUENCE [LARGE SCALE GENOMIC DNA]</scope>
    <source>
        <strain evidence="1">cv. IRGC 101232</strain>
    </source>
</reference>
<keyword evidence="2" id="KW-1185">Reference proteome</keyword>
<organism evidence="1">
    <name type="scientific">Oryza brachyantha</name>
    <name type="common">malo sina</name>
    <dbReference type="NCBI Taxonomy" id="4533"/>
    <lineage>
        <taxon>Eukaryota</taxon>
        <taxon>Viridiplantae</taxon>
        <taxon>Streptophyta</taxon>
        <taxon>Embryophyta</taxon>
        <taxon>Tracheophyta</taxon>
        <taxon>Spermatophyta</taxon>
        <taxon>Magnoliopsida</taxon>
        <taxon>Liliopsida</taxon>
        <taxon>Poales</taxon>
        <taxon>Poaceae</taxon>
        <taxon>BOP clade</taxon>
        <taxon>Oryzoideae</taxon>
        <taxon>Oryzeae</taxon>
        <taxon>Oryzinae</taxon>
        <taxon>Oryza</taxon>
    </lineage>
</organism>
<dbReference type="OMA" id="HIRLMND"/>
<reference evidence="1" key="2">
    <citation type="submission" date="2013-04" db="UniProtKB">
        <authorList>
            <consortium name="EnsemblPlants"/>
        </authorList>
    </citation>
    <scope>IDENTIFICATION</scope>
</reference>
<name>J3LR49_ORYBR</name>
<dbReference type="Proteomes" id="UP000006038">
    <property type="component" value="Chromosome 3"/>
</dbReference>
<evidence type="ECO:0000313" key="2">
    <source>
        <dbReference type="Proteomes" id="UP000006038"/>
    </source>
</evidence>
<dbReference type="PANTHER" id="PTHR47150">
    <property type="entry name" value="OS12G0169200 PROTEIN"/>
    <property type="match status" value="1"/>
</dbReference>
<protein>
    <submittedName>
        <fullName evidence="1">Uncharacterized protein</fullName>
    </submittedName>
</protein>
<proteinExistence type="predicted"/>
<evidence type="ECO:0000313" key="1">
    <source>
        <dbReference type="EnsemblPlants" id="OB03G35250.1"/>
    </source>
</evidence>
<dbReference type="AlphaFoldDB" id="J3LR49"/>
<dbReference type="Gramene" id="OB03G35250.1">
    <property type="protein sequence ID" value="OB03G35250.1"/>
    <property type="gene ID" value="OB03G35250"/>
</dbReference>
<sequence>MAWSYVKMSMFGTVATYSNDSEIIAAVVVQIPKKRPWGGSILGHKTYKRDRLAADRQLNQDYFVERPLYNEEHFRRRFCMRRELFLQIVDAITAKNKFFQPMTMPIMY</sequence>
<accession>J3LR49</accession>
<dbReference type="PANTHER" id="PTHR47150:SF6">
    <property type="entry name" value="OS01G0872900 PROTEIN"/>
    <property type="match status" value="1"/>
</dbReference>